<proteinExistence type="predicted"/>
<accession>A0A543N735</accession>
<feature type="region of interest" description="Disordered" evidence="1">
    <location>
        <begin position="1"/>
        <end position="35"/>
    </location>
</feature>
<dbReference type="Gene3D" id="3.30.160.250">
    <property type="match status" value="1"/>
</dbReference>
<evidence type="ECO:0000313" key="2">
    <source>
        <dbReference type="EMBL" id="TQN27642.1"/>
    </source>
</evidence>
<comment type="caution">
    <text evidence="2">The sequence shown here is derived from an EMBL/GenBank/DDBJ whole genome shotgun (WGS) entry which is preliminary data.</text>
</comment>
<dbReference type="AlphaFoldDB" id="A0A543N735"/>
<feature type="compositionally biased region" description="Low complexity" evidence="1">
    <location>
        <begin position="1"/>
        <end position="14"/>
    </location>
</feature>
<sequence>MPLAAGKHGAAADAVSSRRLRRRTRPPLRRSNSAYQSYPGLTVLERPHWNTGTAAQRSAVPPRCFSRGETVEDALANLREALELYFEDAPTPVESAPMVTSVDVRLSA</sequence>
<keyword evidence="3" id="KW-1185">Reference proteome</keyword>
<dbReference type="EMBL" id="VFQC01000003">
    <property type="protein sequence ID" value="TQN27642.1"/>
    <property type="molecule type" value="Genomic_DNA"/>
</dbReference>
<gene>
    <name evidence="2" type="ORF">FHX37_4366</name>
</gene>
<evidence type="ECO:0000256" key="1">
    <source>
        <dbReference type="SAM" id="MobiDB-lite"/>
    </source>
</evidence>
<name>A0A543N735_9ACTN</name>
<dbReference type="InterPro" id="IPR035069">
    <property type="entry name" value="TTHA1013/TTHA0281-like"/>
</dbReference>
<evidence type="ECO:0000313" key="3">
    <source>
        <dbReference type="Proteomes" id="UP000317422"/>
    </source>
</evidence>
<reference evidence="2 3" key="1">
    <citation type="submission" date="2019-06" db="EMBL/GenBank/DDBJ databases">
        <title>Sequencing the genomes of 1000 actinobacteria strains.</title>
        <authorList>
            <person name="Klenk H.-P."/>
        </authorList>
    </citation>
    <scope>NUCLEOTIDE SEQUENCE [LARGE SCALE GENOMIC DNA]</scope>
    <source>
        <strain evidence="2 3">DSM 45015</strain>
    </source>
</reference>
<dbReference type="Proteomes" id="UP000317422">
    <property type="component" value="Unassembled WGS sequence"/>
</dbReference>
<organism evidence="2 3">
    <name type="scientific">Haloactinospora alba</name>
    <dbReference type="NCBI Taxonomy" id="405555"/>
    <lineage>
        <taxon>Bacteria</taxon>
        <taxon>Bacillati</taxon>
        <taxon>Actinomycetota</taxon>
        <taxon>Actinomycetes</taxon>
        <taxon>Streptosporangiales</taxon>
        <taxon>Nocardiopsidaceae</taxon>
        <taxon>Haloactinospora</taxon>
    </lineage>
</organism>
<dbReference type="SUPFAM" id="SSF143100">
    <property type="entry name" value="TTHA1013/TTHA0281-like"/>
    <property type="match status" value="1"/>
</dbReference>
<feature type="compositionally biased region" description="Basic residues" evidence="1">
    <location>
        <begin position="18"/>
        <end position="28"/>
    </location>
</feature>
<protein>
    <submittedName>
        <fullName evidence="2">Uncharacterized protein</fullName>
    </submittedName>
</protein>